<dbReference type="GO" id="GO:0003677">
    <property type="term" value="F:DNA binding"/>
    <property type="evidence" value="ECO:0007669"/>
    <property type="project" value="UniProtKB-KW"/>
</dbReference>
<dbReference type="InterPro" id="IPR050655">
    <property type="entry name" value="Plant_B3_domain"/>
</dbReference>
<keyword evidence="2" id="KW-0805">Transcription regulation</keyword>
<dbReference type="Pfam" id="PF02362">
    <property type="entry name" value="B3"/>
    <property type="match status" value="2"/>
</dbReference>
<dbReference type="AlphaFoldDB" id="A0A9I9DMS3"/>
<evidence type="ECO:0000256" key="5">
    <source>
        <dbReference type="ARBA" id="ARBA00023242"/>
    </source>
</evidence>
<dbReference type="Gene3D" id="2.40.330.10">
    <property type="entry name" value="DNA-binding pseudobarrel domain"/>
    <property type="match status" value="2"/>
</dbReference>
<dbReference type="GO" id="GO:0005634">
    <property type="term" value="C:nucleus"/>
    <property type="evidence" value="ECO:0007669"/>
    <property type="project" value="UniProtKB-SubCell"/>
</dbReference>
<sequence length="300" mass="34574">MASSSHHQPNSIVKQPDKALLHNPHFFKVVLDDALKEQKLEIPRKFVREYGLQALLKDQVCLKVRDGKEWNVGLTKSNNGTRVWFHYGWEKLVEFYSVKSGYFLVFKYENQSSSLYVVIFDRTATEIEYPVKKISLDKSKERVKMETYFDDDLDLDFKDGDLSFGVKKPTNSRWKPPSTGSQQARAMAKANRFQSMTLNPSFICKSIPKSFADMHVEDSTTKIILKASDGRMWSGGCGFYWTPYKMQRMTYFKYGWKSFIRDNYLTVGDFCDCGCNLFVSWACATYLLAGHAISSCEGRV</sequence>
<evidence type="ECO:0000313" key="7">
    <source>
        <dbReference type="EnsemblPlants" id="MELO3C020922.2.1"/>
    </source>
</evidence>
<dbReference type="PROSITE" id="PS50863">
    <property type="entry name" value="B3"/>
    <property type="match status" value="2"/>
</dbReference>
<keyword evidence="5" id="KW-0539">Nucleus</keyword>
<reference evidence="7" key="1">
    <citation type="submission" date="2023-03" db="UniProtKB">
        <authorList>
            <consortium name="EnsemblPlants"/>
        </authorList>
    </citation>
    <scope>IDENTIFICATION</scope>
</reference>
<dbReference type="PANTHER" id="PTHR31920">
    <property type="entry name" value="B3 DOMAIN-CONTAINING"/>
    <property type="match status" value="1"/>
</dbReference>
<accession>A0A9I9DMS3</accession>
<dbReference type="EnsemblPlants" id="MELO3C020922.2.1">
    <property type="protein sequence ID" value="MELO3C020922.2.1"/>
    <property type="gene ID" value="MELO3C020922.2"/>
</dbReference>
<dbReference type="SUPFAM" id="SSF101936">
    <property type="entry name" value="DNA-binding pseudobarrel domain"/>
    <property type="match status" value="2"/>
</dbReference>
<dbReference type="InterPro" id="IPR015300">
    <property type="entry name" value="DNA-bd_pseudobarrel_sf"/>
</dbReference>
<dbReference type="Gramene" id="MELO3C020922.2.1">
    <property type="protein sequence ID" value="MELO3C020922.2.1"/>
    <property type="gene ID" value="MELO3C020922.2"/>
</dbReference>
<evidence type="ECO:0000256" key="4">
    <source>
        <dbReference type="ARBA" id="ARBA00023163"/>
    </source>
</evidence>
<keyword evidence="3" id="KW-0238">DNA-binding</keyword>
<keyword evidence="4" id="KW-0804">Transcription</keyword>
<dbReference type="InterPro" id="IPR003340">
    <property type="entry name" value="B3_DNA-bd"/>
</dbReference>
<name>A0A9I9DMS3_CUCME</name>
<evidence type="ECO:0000259" key="6">
    <source>
        <dbReference type="PROSITE" id="PS50863"/>
    </source>
</evidence>
<comment type="subcellular location">
    <subcellularLocation>
        <location evidence="1">Nucleus</location>
    </subcellularLocation>
</comment>
<dbReference type="SMART" id="SM01019">
    <property type="entry name" value="B3"/>
    <property type="match status" value="2"/>
</dbReference>
<protein>
    <recommendedName>
        <fullName evidence="6">TF-B3 domain-containing protein</fullName>
    </recommendedName>
</protein>
<dbReference type="PANTHER" id="PTHR31920:SF147">
    <property type="entry name" value="TF-B3 DOMAIN-CONTAINING PROTEIN"/>
    <property type="match status" value="1"/>
</dbReference>
<feature type="domain" description="TF-B3" evidence="6">
    <location>
        <begin position="207"/>
        <end position="300"/>
    </location>
</feature>
<organism evidence="7">
    <name type="scientific">Cucumis melo</name>
    <name type="common">Muskmelon</name>
    <dbReference type="NCBI Taxonomy" id="3656"/>
    <lineage>
        <taxon>Eukaryota</taxon>
        <taxon>Viridiplantae</taxon>
        <taxon>Streptophyta</taxon>
        <taxon>Embryophyta</taxon>
        <taxon>Tracheophyta</taxon>
        <taxon>Spermatophyta</taxon>
        <taxon>Magnoliopsida</taxon>
        <taxon>eudicotyledons</taxon>
        <taxon>Gunneridae</taxon>
        <taxon>Pentapetalae</taxon>
        <taxon>rosids</taxon>
        <taxon>fabids</taxon>
        <taxon>Cucurbitales</taxon>
        <taxon>Cucurbitaceae</taxon>
        <taxon>Benincaseae</taxon>
        <taxon>Cucumis</taxon>
    </lineage>
</organism>
<evidence type="ECO:0000256" key="2">
    <source>
        <dbReference type="ARBA" id="ARBA00023015"/>
    </source>
</evidence>
<proteinExistence type="predicted"/>
<evidence type="ECO:0000256" key="1">
    <source>
        <dbReference type="ARBA" id="ARBA00004123"/>
    </source>
</evidence>
<dbReference type="CDD" id="cd10017">
    <property type="entry name" value="B3_DNA"/>
    <property type="match status" value="2"/>
</dbReference>
<feature type="domain" description="TF-B3" evidence="6">
    <location>
        <begin position="25"/>
        <end position="123"/>
    </location>
</feature>
<evidence type="ECO:0000256" key="3">
    <source>
        <dbReference type="ARBA" id="ARBA00023125"/>
    </source>
</evidence>